<keyword evidence="3" id="KW-1185">Reference proteome</keyword>
<keyword evidence="1" id="KW-1133">Transmembrane helix</keyword>
<comment type="caution">
    <text evidence="2">The sequence shown here is derived from an EMBL/GenBank/DDBJ whole genome shotgun (WGS) entry which is preliminary data.</text>
</comment>
<feature type="transmembrane region" description="Helical" evidence="1">
    <location>
        <begin position="21"/>
        <end position="43"/>
    </location>
</feature>
<accession>A0A4Q7RDR3</accession>
<feature type="transmembrane region" description="Helical" evidence="1">
    <location>
        <begin position="433"/>
        <end position="450"/>
    </location>
</feature>
<evidence type="ECO:0000256" key="1">
    <source>
        <dbReference type="SAM" id="Phobius"/>
    </source>
</evidence>
<name>A0A4Q7RDR3_9BURK</name>
<evidence type="ECO:0000313" key="3">
    <source>
        <dbReference type="Proteomes" id="UP000291078"/>
    </source>
</evidence>
<dbReference type="Proteomes" id="UP000291078">
    <property type="component" value="Unassembled WGS sequence"/>
</dbReference>
<dbReference type="OrthoDB" id="9005031at2"/>
<evidence type="ECO:0000313" key="2">
    <source>
        <dbReference type="EMBL" id="RZT31311.1"/>
    </source>
</evidence>
<dbReference type="RefSeq" id="WP_130393388.1">
    <property type="nucleotide sequence ID" value="NZ_SGXM01000009.1"/>
</dbReference>
<keyword evidence="1" id="KW-0812">Transmembrane</keyword>
<organism evidence="2 3">
    <name type="scientific">Cupriavidus agavae</name>
    <dbReference type="NCBI Taxonomy" id="1001822"/>
    <lineage>
        <taxon>Bacteria</taxon>
        <taxon>Pseudomonadati</taxon>
        <taxon>Pseudomonadota</taxon>
        <taxon>Betaproteobacteria</taxon>
        <taxon>Burkholderiales</taxon>
        <taxon>Burkholderiaceae</taxon>
        <taxon>Cupriavidus</taxon>
    </lineage>
</organism>
<protein>
    <submittedName>
        <fullName evidence="2">Uncharacterized protein</fullName>
    </submittedName>
</protein>
<dbReference type="AlphaFoldDB" id="A0A4Q7RDR3"/>
<feature type="transmembrane region" description="Helical" evidence="1">
    <location>
        <begin position="396"/>
        <end position="413"/>
    </location>
</feature>
<dbReference type="EMBL" id="SGXM01000009">
    <property type="protein sequence ID" value="RZT31311.1"/>
    <property type="molecule type" value="Genomic_DNA"/>
</dbReference>
<sequence>MRMQWEKPDIPQYAEPDPPPAWLLLTLLVLTLGIGATYVVVSWPAGQAMRGGDFVMRALILPLTVYVAAVSLLTYLCYEERVKAARWWNLMLFWRNYDWLCWARGHAVLVDSVVLTPEPDVAERMLGLEGMPPANAGKVLKLDIAASPGATRMAHVLTQLLTPLLDAIHTHSKRGRFRIVLQSSAGSDEAELRRIMRQLGLSPQLEVVWKAAGASAPMDWLWDEGWGPSGAHLLLACQLHQDDQSAADSEMAAALLLSDDAGRSAGAQACLFRPVFARSDAVGSALATLLKAGQAPVDRIRQIWHAGLGKPATHAVATAVRDVPLDAASHVLDTALGKPGPASGWVAQALAARMVQYAQGAQLIATPCREGVSLNLIGSPPALPDEPSADAPPPQSLLWAAGVAATLLALFFLEIDTAAPGSGPPAELWRYPAFLATAIVLQIGAALWRLRGLRNEFSGLARDNPVTPGSQSLP</sequence>
<reference evidence="2 3" key="1">
    <citation type="journal article" date="2015" name="Stand. Genomic Sci.">
        <title>Genomic Encyclopedia of Bacterial and Archaeal Type Strains, Phase III: the genomes of soil and plant-associated and newly described type strains.</title>
        <authorList>
            <person name="Whitman W.B."/>
            <person name="Woyke T."/>
            <person name="Klenk H.P."/>
            <person name="Zhou Y."/>
            <person name="Lilburn T.G."/>
            <person name="Beck B.J."/>
            <person name="De Vos P."/>
            <person name="Vandamme P."/>
            <person name="Eisen J.A."/>
            <person name="Garrity G."/>
            <person name="Hugenholtz P."/>
            <person name="Kyrpides N.C."/>
        </authorList>
    </citation>
    <scope>NUCLEOTIDE SEQUENCE [LARGE SCALE GENOMIC DNA]</scope>
    <source>
        <strain evidence="2 3">ASC-9842</strain>
    </source>
</reference>
<feature type="transmembrane region" description="Helical" evidence="1">
    <location>
        <begin position="55"/>
        <end position="78"/>
    </location>
</feature>
<proteinExistence type="predicted"/>
<keyword evidence="1" id="KW-0472">Membrane</keyword>
<gene>
    <name evidence="2" type="ORF">EV147_4492</name>
</gene>